<organism evidence="3 4">
    <name type="scientific">Scytalidium lignicola</name>
    <name type="common">Hyphomycete</name>
    <dbReference type="NCBI Taxonomy" id="5539"/>
    <lineage>
        <taxon>Eukaryota</taxon>
        <taxon>Fungi</taxon>
        <taxon>Dikarya</taxon>
        <taxon>Ascomycota</taxon>
        <taxon>Pezizomycotina</taxon>
        <taxon>Leotiomycetes</taxon>
        <taxon>Leotiomycetes incertae sedis</taxon>
        <taxon>Scytalidium</taxon>
    </lineage>
</organism>
<keyword evidence="2" id="KW-0732">Signal</keyword>
<dbReference type="Proteomes" id="UP000258309">
    <property type="component" value="Unassembled WGS sequence"/>
</dbReference>
<evidence type="ECO:0000256" key="1">
    <source>
        <dbReference type="SAM" id="MobiDB-lite"/>
    </source>
</evidence>
<keyword evidence="4" id="KW-1185">Reference proteome</keyword>
<evidence type="ECO:0000313" key="3">
    <source>
        <dbReference type="EMBL" id="RFU24089.1"/>
    </source>
</evidence>
<protein>
    <submittedName>
        <fullName evidence="3">Uncharacterized protein</fullName>
    </submittedName>
</protein>
<feature type="signal peptide" evidence="2">
    <location>
        <begin position="1"/>
        <end position="25"/>
    </location>
</feature>
<dbReference type="OrthoDB" id="3527108at2759"/>
<dbReference type="OMA" id="FRRKWGH"/>
<reference evidence="3 4" key="1">
    <citation type="submission" date="2018-05" db="EMBL/GenBank/DDBJ databases">
        <title>Draft genome sequence of Scytalidium lignicola DSM 105466, a ubiquitous saprotrophic fungus.</title>
        <authorList>
            <person name="Buettner E."/>
            <person name="Gebauer A.M."/>
            <person name="Hofrichter M."/>
            <person name="Liers C."/>
            <person name="Kellner H."/>
        </authorList>
    </citation>
    <scope>NUCLEOTIDE SEQUENCE [LARGE SCALE GENOMIC DNA]</scope>
    <source>
        <strain evidence="3 4">DSM 105466</strain>
    </source>
</reference>
<evidence type="ECO:0000313" key="4">
    <source>
        <dbReference type="Proteomes" id="UP000258309"/>
    </source>
</evidence>
<gene>
    <name evidence="3" type="ORF">B7463_g12245</name>
</gene>
<comment type="caution">
    <text evidence="3">The sequence shown here is derived from an EMBL/GenBank/DDBJ whole genome shotgun (WGS) entry which is preliminary data.</text>
</comment>
<accession>A0A3E2GSK2</accession>
<sequence length="403" mass="45547">MLGLEANNAMGVLALALLRLWRGLSDAPMDNFPLALAAHSAAELPLIPSWVQPPVPHIKEKTPLFIGFTRNWRLLQQTVVSYITSGWPVEDIYVVENTGVMYSNRDGLLMDLVALSYEDRYADSHPDLKPQPSYSDFSSIYTHCVNELRNVTHPSSNSKWGLRFFSYDRLALINVKAFMDVGGWDTLIPFYLTDCDMHERLTMNGWNKFEREAGLVFDVGSSLDDLIVLYRKQGTVEASFTDPNAVEDQLRKEAEEKAKQDKKTGDMKTKRLENSTPEAIRESDPPKEFLPPSSLPTNDASISSNWKDDTIGSPLFRGILNVCDHMQNSKAASRLGRNSWQVRQTGGKGEPFYRDSEGFETGILMTIEHGRAVFREKWGHRDCDLITSGLGPDDAWKVKHDWD</sequence>
<feature type="compositionally biased region" description="Basic and acidic residues" evidence="1">
    <location>
        <begin position="252"/>
        <end position="287"/>
    </location>
</feature>
<feature type="region of interest" description="Disordered" evidence="1">
    <location>
        <begin position="252"/>
        <end position="306"/>
    </location>
</feature>
<feature type="compositionally biased region" description="Polar residues" evidence="1">
    <location>
        <begin position="295"/>
        <end position="305"/>
    </location>
</feature>
<proteinExistence type="predicted"/>
<feature type="non-terminal residue" evidence="3">
    <location>
        <position position="1"/>
    </location>
</feature>
<feature type="chain" id="PRO_5017623683" evidence="2">
    <location>
        <begin position="26"/>
        <end position="403"/>
    </location>
</feature>
<dbReference type="EMBL" id="NCSJ02000515">
    <property type="protein sequence ID" value="RFU24089.1"/>
    <property type="molecule type" value="Genomic_DNA"/>
</dbReference>
<dbReference type="STRING" id="5539.A0A3E2GSK2"/>
<dbReference type="AlphaFoldDB" id="A0A3E2GSK2"/>
<name>A0A3E2GSK2_SCYLI</name>
<feature type="non-terminal residue" evidence="3">
    <location>
        <position position="403"/>
    </location>
</feature>
<evidence type="ECO:0000256" key="2">
    <source>
        <dbReference type="SAM" id="SignalP"/>
    </source>
</evidence>